<feature type="binding site" evidence="9">
    <location>
        <position position="162"/>
    </location>
    <ligand>
        <name>2-oxoglutarate</name>
        <dbReference type="ChEBI" id="CHEBI:16810"/>
    </ligand>
</feature>
<organism evidence="11 12">
    <name type="scientific">Acinetobacter variabilis</name>
    <dbReference type="NCBI Taxonomy" id="70346"/>
    <lineage>
        <taxon>Bacteria</taxon>
        <taxon>Pseudomonadati</taxon>
        <taxon>Pseudomonadota</taxon>
        <taxon>Gammaproteobacteria</taxon>
        <taxon>Moraxellales</taxon>
        <taxon>Moraxellaceae</taxon>
        <taxon>Acinetobacter</taxon>
    </lineage>
</organism>
<dbReference type="EMBL" id="APPE01000027">
    <property type="protein sequence ID" value="ENV00567.1"/>
    <property type="molecule type" value="Genomic_DNA"/>
</dbReference>
<dbReference type="PANTHER" id="PTHR31573:SF1">
    <property type="entry name" value="DNA OXIDATIVE DEMETHYLASE ALKBH2"/>
    <property type="match status" value="1"/>
</dbReference>
<evidence type="ECO:0000256" key="4">
    <source>
        <dbReference type="ARBA" id="ARBA00022842"/>
    </source>
</evidence>
<dbReference type="AlphaFoldDB" id="N8VL28"/>
<evidence type="ECO:0000313" key="11">
    <source>
        <dbReference type="EMBL" id="ENV00567.1"/>
    </source>
</evidence>
<dbReference type="GO" id="GO:0006307">
    <property type="term" value="P:DNA alkylation repair"/>
    <property type="evidence" value="ECO:0007669"/>
    <property type="project" value="TreeGrafter"/>
</dbReference>
<dbReference type="SUPFAM" id="SSF51197">
    <property type="entry name" value="Clavaminate synthase-like"/>
    <property type="match status" value="1"/>
</dbReference>
<protein>
    <recommendedName>
        <fullName evidence="10">Fe2OG dioxygenase domain-containing protein</fullName>
    </recommendedName>
</protein>
<evidence type="ECO:0000256" key="6">
    <source>
        <dbReference type="ARBA" id="ARBA00023002"/>
    </source>
</evidence>
<feature type="binding site" evidence="9">
    <location>
        <position position="238"/>
    </location>
    <ligand>
        <name>2-oxoglutarate</name>
        <dbReference type="ChEBI" id="CHEBI:16810"/>
    </ligand>
</feature>
<keyword evidence="12" id="KW-1185">Reference proteome</keyword>
<dbReference type="GO" id="GO:0008198">
    <property type="term" value="F:ferrous iron binding"/>
    <property type="evidence" value="ECO:0007669"/>
    <property type="project" value="TreeGrafter"/>
</dbReference>
<dbReference type="GO" id="GO:0035516">
    <property type="term" value="F:broad specificity oxidative DNA demethylase activity"/>
    <property type="evidence" value="ECO:0007669"/>
    <property type="project" value="TreeGrafter"/>
</dbReference>
<evidence type="ECO:0000256" key="7">
    <source>
        <dbReference type="ARBA" id="ARBA00023004"/>
    </source>
</evidence>
<dbReference type="PATRIC" id="fig|1217710.3.peg.410"/>
<reference evidence="11 12" key="1">
    <citation type="submission" date="2013-02" db="EMBL/GenBank/DDBJ databases">
        <title>The Genome Sequence of Acinetobacter sp. NIPH 899.</title>
        <authorList>
            <consortium name="The Broad Institute Genome Sequencing Platform"/>
            <consortium name="The Broad Institute Genome Sequencing Center for Infectious Disease"/>
            <person name="Cerqueira G."/>
            <person name="Feldgarden M."/>
            <person name="Courvalin P."/>
            <person name="Perichon B."/>
            <person name="Grillot-Courvalin C."/>
            <person name="Clermont D."/>
            <person name="Rocha E."/>
            <person name="Yoon E.-J."/>
            <person name="Nemec A."/>
            <person name="Walker B."/>
            <person name="Young S.K."/>
            <person name="Zeng Q."/>
            <person name="Gargeya S."/>
            <person name="Fitzgerald M."/>
            <person name="Haas B."/>
            <person name="Abouelleil A."/>
            <person name="Alvarado L."/>
            <person name="Arachchi H.M."/>
            <person name="Berlin A.M."/>
            <person name="Chapman S.B."/>
            <person name="Dewar J."/>
            <person name="Goldberg J."/>
            <person name="Griggs A."/>
            <person name="Gujja S."/>
            <person name="Hansen M."/>
            <person name="Howarth C."/>
            <person name="Imamovic A."/>
            <person name="Larimer J."/>
            <person name="McCowan C."/>
            <person name="Murphy C."/>
            <person name="Neiman D."/>
            <person name="Pearson M."/>
            <person name="Priest M."/>
            <person name="Roberts A."/>
            <person name="Saif S."/>
            <person name="Shea T."/>
            <person name="Sisk P."/>
            <person name="Sykes S."/>
            <person name="Wortman J."/>
            <person name="Nusbaum C."/>
            <person name="Birren B."/>
        </authorList>
    </citation>
    <scope>NUCLEOTIDE SEQUENCE [LARGE SCALE GENOMIC DNA]</scope>
    <source>
        <strain evidence="11 12">NIPH 899</strain>
    </source>
</reference>
<dbReference type="InterPro" id="IPR037151">
    <property type="entry name" value="AlkB-like_sf"/>
</dbReference>
<feature type="binding site" evidence="9">
    <location>
        <position position="220"/>
    </location>
    <ligand>
        <name>2-oxoglutarate</name>
        <dbReference type="ChEBI" id="CHEBI:16810"/>
    </ligand>
</feature>
<feature type="binding site" evidence="9">
    <location>
        <begin position="113"/>
        <end position="115"/>
    </location>
    <ligand>
        <name>substrate</name>
    </ligand>
</feature>
<keyword evidence="7" id="KW-0408">Iron</keyword>
<dbReference type="Pfam" id="PF13532">
    <property type="entry name" value="2OG-FeII_Oxy_2"/>
    <property type="match status" value="1"/>
</dbReference>
<evidence type="ECO:0000259" key="10">
    <source>
        <dbReference type="PROSITE" id="PS51471"/>
    </source>
</evidence>
<comment type="caution">
    <text evidence="11">The sequence shown here is derived from an EMBL/GenBank/DDBJ whole genome shotgun (WGS) entry which is preliminary data.</text>
</comment>
<evidence type="ECO:0000256" key="3">
    <source>
        <dbReference type="ARBA" id="ARBA00022763"/>
    </source>
</evidence>
<sequence length="241" mass="28483">MNNLFNEPEVLFSQQTYPMQPSPCGRGYDIEVPHGTLRYIPQFIEKKIADRTLAVFFENSQYDWNHTNWHQVQDINQIDWKNIQWHQDTIKMYGKSHTLPRISAWYGDTGKAYKYSGILLHPNPWNSALLWMKQQLATVCDTPFNSVLLNWYRSGQDYISWHTDAEKELGLNPTIASLNFGESRRFLLRRNDDHEDKIEIRLAHGDLLIMHGELQHFWQHSVPKQAKIKDGRLNMTFRNIL</sequence>
<keyword evidence="4" id="KW-0460">Magnesium</keyword>
<dbReference type="InterPro" id="IPR027450">
    <property type="entry name" value="AlkB-like"/>
</dbReference>
<feature type="binding site" evidence="9">
    <location>
        <position position="152"/>
    </location>
    <ligand>
        <name>2-oxoglutarate</name>
        <dbReference type="ChEBI" id="CHEBI:16810"/>
    </ligand>
</feature>
<dbReference type="RefSeq" id="WP_004780532.1">
    <property type="nucleotide sequence ID" value="NZ_KB849397.1"/>
</dbReference>
<keyword evidence="2" id="KW-0479">Metal-binding</keyword>
<dbReference type="eggNOG" id="COG3145">
    <property type="taxonomic scope" value="Bacteria"/>
</dbReference>
<dbReference type="PANTHER" id="PTHR31573">
    <property type="entry name" value="ALPHA-KETOGLUTARATE-DEPENDENT DIOXYGENASE ALKB HOMOLOG 2"/>
    <property type="match status" value="1"/>
</dbReference>
<dbReference type="InterPro" id="IPR032852">
    <property type="entry name" value="ALKBH2"/>
</dbReference>
<dbReference type="FunFam" id="2.60.120.590:FF:000004">
    <property type="entry name" value="DNA oxidative demethylase ALKBH2"/>
    <property type="match status" value="1"/>
</dbReference>
<dbReference type="PROSITE" id="PS51471">
    <property type="entry name" value="FE2OG_OXY"/>
    <property type="match status" value="1"/>
</dbReference>
<keyword evidence="8" id="KW-0234">DNA repair</keyword>
<evidence type="ECO:0000256" key="5">
    <source>
        <dbReference type="ARBA" id="ARBA00022964"/>
    </source>
</evidence>
<dbReference type="HOGENOM" id="CLU_1164345_0_0_6"/>
<dbReference type="GO" id="GO:0051747">
    <property type="term" value="F:cytosine C-5 DNA demethylase activity"/>
    <property type="evidence" value="ECO:0007669"/>
    <property type="project" value="TreeGrafter"/>
</dbReference>
<feature type="binding site" evidence="9">
    <location>
        <position position="236"/>
    </location>
    <ligand>
        <name>2-oxoglutarate</name>
        <dbReference type="ChEBI" id="CHEBI:16810"/>
    </ligand>
</feature>
<evidence type="ECO:0000256" key="8">
    <source>
        <dbReference type="ARBA" id="ARBA00023204"/>
    </source>
</evidence>
<gene>
    <name evidence="11" type="ORF">F969_00434</name>
</gene>
<dbReference type="Gene3D" id="2.60.120.590">
    <property type="entry name" value="Alpha-ketoglutarate-dependent dioxygenase AlkB-like"/>
    <property type="match status" value="1"/>
</dbReference>
<proteinExistence type="predicted"/>
<dbReference type="InterPro" id="IPR005123">
    <property type="entry name" value="Oxoglu/Fe-dep_dioxygenase_dom"/>
</dbReference>
<feature type="domain" description="Fe2OG dioxygenase" evidence="10">
    <location>
        <begin position="143"/>
        <end position="241"/>
    </location>
</feature>
<evidence type="ECO:0000313" key="12">
    <source>
        <dbReference type="Proteomes" id="UP000013070"/>
    </source>
</evidence>
<keyword evidence="3" id="KW-0227">DNA damage</keyword>
<evidence type="ECO:0000256" key="9">
    <source>
        <dbReference type="PIRSR" id="PIRSR632852-1"/>
    </source>
</evidence>
<name>N8VL28_9GAMM</name>
<feature type="binding site" evidence="9">
    <location>
        <position position="150"/>
    </location>
    <ligand>
        <name>2-oxoglutarate</name>
        <dbReference type="ChEBI" id="CHEBI:16810"/>
    </ligand>
</feature>
<comment type="cofactor">
    <cofactor evidence="1">
        <name>Fe(2+)</name>
        <dbReference type="ChEBI" id="CHEBI:29033"/>
    </cofactor>
</comment>
<evidence type="ECO:0000256" key="1">
    <source>
        <dbReference type="ARBA" id="ARBA00001954"/>
    </source>
</evidence>
<keyword evidence="5" id="KW-0223">Dioxygenase</keyword>
<keyword evidence="6" id="KW-0560">Oxidoreductase</keyword>
<feature type="binding site" evidence="9">
    <location>
        <position position="232"/>
    </location>
    <ligand>
        <name>2-oxoglutarate</name>
        <dbReference type="ChEBI" id="CHEBI:16810"/>
    </ligand>
</feature>
<accession>N8VL28</accession>
<dbReference type="Proteomes" id="UP000013070">
    <property type="component" value="Unassembled WGS sequence"/>
</dbReference>
<evidence type="ECO:0000256" key="2">
    <source>
        <dbReference type="ARBA" id="ARBA00022723"/>
    </source>
</evidence>